<dbReference type="CDD" id="cd22419">
    <property type="entry name" value="KH-I_ASCC1"/>
    <property type="match status" value="1"/>
</dbReference>
<keyword evidence="4" id="KW-1185">Reference proteome</keyword>
<dbReference type="OrthoDB" id="277832at2759"/>
<dbReference type="AlphaFoldDB" id="A0A4C1X8U4"/>
<dbReference type="InterPro" id="IPR004088">
    <property type="entry name" value="KH_dom_type_1"/>
</dbReference>
<dbReference type="InterPro" id="IPR009210">
    <property type="entry name" value="ASCC1"/>
</dbReference>
<evidence type="ECO:0000259" key="2">
    <source>
        <dbReference type="SMART" id="SM00322"/>
    </source>
</evidence>
<dbReference type="STRING" id="151549.A0A4C1X8U4"/>
<dbReference type="InterPro" id="IPR004087">
    <property type="entry name" value="KH_dom"/>
</dbReference>
<dbReference type="Proteomes" id="UP000299102">
    <property type="component" value="Unassembled WGS sequence"/>
</dbReference>
<dbReference type="GO" id="GO:0005634">
    <property type="term" value="C:nucleus"/>
    <property type="evidence" value="ECO:0007669"/>
    <property type="project" value="TreeGrafter"/>
</dbReference>
<dbReference type="Pfam" id="PF00013">
    <property type="entry name" value="KH_1"/>
    <property type="match status" value="1"/>
</dbReference>
<dbReference type="InterPro" id="IPR047538">
    <property type="entry name" value="KH-I_ASCC1"/>
</dbReference>
<comment type="caution">
    <text evidence="3">The sequence shown here is derived from an EMBL/GenBank/DDBJ whole genome shotgun (WGS) entry which is preliminary data.</text>
</comment>
<evidence type="ECO:0000313" key="3">
    <source>
        <dbReference type="EMBL" id="GBP59312.1"/>
    </source>
</evidence>
<dbReference type="Pfam" id="PF10469">
    <property type="entry name" value="AKAP7_NLS"/>
    <property type="match status" value="1"/>
</dbReference>
<reference evidence="3 4" key="1">
    <citation type="journal article" date="2019" name="Commun. Biol.">
        <title>The bagworm genome reveals a unique fibroin gene that provides high tensile strength.</title>
        <authorList>
            <person name="Kono N."/>
            <person name="Nakamura H."/>
            <person name="Ohtoshi R."/>
            <person name="Tomita M."/>
            <person name="Numata K."/>
            <person name="Arakawa K."/>
        </authorList>
    </citation>
    <scope>NUCLEOTIDE SEQUENCE [LARGE SCALE GENOMIC DNA]</scope>
</reference>
<dbReference type="EMBL" id="BGZK01000758">
    <property type="protein sequence ID" value="GBP59312.1"/>
    <property type="molecule type" value="Genomic_DNA"/>
</dbReference>
<keyword evidence="1" id="KW-0694">RNA-binding</keyword>
<sequence length="445" mass="50343">MSRHYLGSIIGKKGAIKVRIERDTRTEIKIPRQGHDGDIVILGPSEANVKAARRRINMIVMSSRFKQKATHFISIPMNTSAVMESFNKFKESVLKDSSDRGLEESLFIQPWKLHLTLGTMCLMDNEERIFASKLLTEARDKIILLKGLQYMNDDPKEIDVLYGLVKEENAPPGILQKLSDEIVEYFYRAGLMQKEYNRDNLKLHVTLINSKYRSRSKKQDEFQSSPKKERETFDGSRILQQFEDYDFGGRSGNLSGANRKNNSPAWSGHSFAPPRLYVLCLGTGGTGLITALVKKERNIDTSDITGPDLPYDFLGFNPGPREFKGPPAKPNGHAIVLFADDTSLLFKTNRQQPAFDEVNSTICEAVERFGINNLLNERKTKLVQFSLTSVKPVHGNVMVKNEILDIVDMTLFLGLTLDAKLRWNSHIIRLTKSLSSAAYAVKRTR</sequence>
<evidence type="ECO:0000313" key="4">
    <source>
        <dbReference type="Proteomes" id="UP000299102"/>
    </source>
</evidence>
<dbReference type="Gene3D" id="3.90.1140.10">
    <property type="entry name" value="Cyclic phosphodiesterase"/>
    <property type="match status" value="1"/>
</dbReference>
<dbReference type="SMART" id="SM00322">
    <property type="entry name" value="KH"/>
    <property type="match status" value="1"/>
</dbReference>
<feature type="domain" description="K Homology" evidence="2">
    <location>
        <begin position="1"/>
        <end position="61"/>
    </location>
</feature>
<dbReference type="PANTHER" id="PTHR13360">
    <property type="entry name" value="ACTIVATING SIGNAL COINTEGRATOR 1 COMPLEX SUBUNIT 1"/>
    <property type="match status" value="1"/>
</dbReference>
<dbReference type="InterPro" id="IPR036612">
    <property type="entry name" value="KH_dom_type_1_sf"/>
</dbReference>
<dbReference type="PANTHER" id="PTHR13360:SF1">
    <property type="entry name" value="ACTIVATING SIGNAL COINTEGRATOR 1 COMPLEX SUBUNIT 1"/>
    <property type="match status" value="1"/>
</dbReference>
<protein>
    <submittedName>
        <fullName evidence="3">Activating signal cointegrator 1 complex subunit 1</fullName>
    </submittedName>
</protein>
<evidence type="ECO:0000256" key="1">
    <source>
        <dbReference type="PROSITE-ProRule" id="PRU00117"/>
    </source>
</evidence>
<name>A0A4C1X8U4_EUMVA</name>
<dbReference type="Gene3D" id="3.30.1370.10">
    <property type="entry name" value="K Homology domain, type 1"/>
    <property type="match status" value="1"/>
</dbReference>
<accession>A0A4C1X8U4</accession>
<dbReference type="InterPro" id="IPR019510">
    <property type="entry name" value="AKAP7-like_phosphoesterase"/>
</dbReference>
<dbReference type="GO" id="GO:0003723">
    <property type="term" value="F:RNA binding"/>
    <property type="evidence" value="ECO:0007669"/>
    <property type="project" value="UniProtKB-UniRule"/>
</dbReference>
<dbReference type="PROSITE" id="PS50084">
    <property type="entry name" value="KH_TYPE_1"/>
    <property type="match status" value="1"/>
</dbReference>
<dbReference type="GO" id="GO:0006307">
    <property type="term" value="P:DNA alkylation repair"/>
    <property type="evidence" value="ECO:0007669"/>
    <property type="project" value="InterPro"/>
</dbReference>
<gene>
    <name evidence="3" type="primary">Ascc1</name>
    <name evidence="3" type="ORF">EVAR_40697_1</name>
</gene>
<dbReference type="GO" id="GO:0006355">
    <property type="term" value="P:regulation of DNA-templated transcription"/>
    <property type="evidence" value="ECO:0007669"/>
    <property type="project" value="TreeGrafter"/>
</dbReference>
<proteinExistence type="predicted"/>
<dbReference type="SUPFAM" id="SSF54791">
    <property type="entry name" value="Eukaryotic type KH-domain (KH-domain type I)"/>
    <property type="match status" value="1"/>
</dbReference>
<organism evidence="3 4">
    <name type="scientific">Eumeta variegata</name>
    <name type="common">Bagworm moth</name>
    <name type="synonym">Eumeta japonica</name>
    <dbReference type="NCBI Taxonomy" id="151549"/>
    <lineage>
        <taxon>Eukaryota</taxon>
        <taxon>Metazoa</taxon>
        <taxon>Ecdysozoa</taxon>
        <taxon>Arthropoda</taxon>
        <taxon>Hexapoda</taxon>
        <taxon>Insecta</taxon>
        <taxon>Pterygota</taxon>
        <taxon>Neoptera</taxon>
        <taxon>Endopterygota</taxon>
        <taxon>Lepidoptera</taxon>
        <taxon>Glossata</taxon>
        <taxon>Ditrysia</taxon>
        <taxon>Tineoidea</taxon>
        <taxon>Psychidae</taxon>
        <taxon>Oiketicinae</taxon>
        <taxon>Eumeta</taxon>
    </lineage>
</organism>